<dbReference type="Proteomes" id="UP001054837">
    <property type="component" value="Unassembled WGS sequence"/>
</dbReference>
<comment type="caution">
    <text evidence="1">The sequence shown here is derived from an EMBL/GenBank/DDBJ whole genome shotgun (WGS) entry which is preliminary data.</text>
</comment>
<protein>
    <submittedName>
        <fullName evidence="1">Uncharacterized protein</fullName>
    </submittedName>
</protein>
<sequence>MDWVLVNCIEILSSILRYFNKPQRVLNSSHSKQMDDVKFPGEQSWATHLQVRALSLMDGRPSVHMESKEKGFPRILFHFFPPISSAPQPVWKSKS</sequence>
<dbReference type="AlphaFoldDB" id="A0AAV4U731"/>
<accession>A0AAV4U731</accession>
<dbReference type="EMBL" id="BPLQ01010785">
    <property type="protein sequence ID" value="GIY53568.1"/>
    <property type="molecule type" value="Genomic_DNA"/>
</dbReference>
<keyword evidence="2" id="KW-1185">Reference proteome</keyword>
<evidence type="ECO:0000313" key="1">
    <source>
        <dbReference type="EMBL" id="GIY53568.1"/>
    </source>
</evidence>
<proteinExistence type="predicted"/>
<reference evidence="1 2" key="1">
    <citation type="submission" date="2021-06" db="EMBL/GenBank/DDBJ databases">
        <title>Caerostris darwini draft genome.</title>
        <authorList>
            <person name="Kono N."/>
            <person name="Arakawa K."/>
        </authorList>
    </citation>
    <scope>NUCLEOTIDE SEQUENCE [LARGE SCALE GENOMIC DNA]</scope>
</reference>
<organism evidence="1 2">
    <name type="scientific">Caerostris darwini</name>
    <dbReference type="NCBI Taxonomy" id="1538125"/>
    <lineage>
        <taxon>Eukaryota</taxon>
        <taxon>Metazoa</taxon>
        <taxon>Ecdysozoa</taxon>
        <taxon>Arthropoda</taxon>
        <taxon>Chelicerata</taxon>
        <taxon>Arachnida</taxon>
        <taxon>Araneae</taxon>
        <taxon>Araneomorphae</taxon>
        <taxon>Entelegynae</taxon>
        <taxon>Araneoidea</taxon>
        <taxon>Araneidae</taxon>
        <taxon>Caerostris</taxon>
    </lineage>
</organism>
<evidence type="ECO:0000313" key="2">
    <source>
        <dbReference type="Proteomes" id="UP001054837"/>
    </source>
</evidence>
<gene>
    <name evidence="1" type="ORF">CDAR_58141</name>
</gene>
<name>A0AAV4U731_9ARAC</name>